<proteinExistence type="predicted"/>
<dbReference type="AlphaFoldDB" id="A0A918M220"/>
<feature type="transmembrane region" description="Helical" evidence="1">
    <location>
        <begin position="26"/>
        <end position="48"/>
    </location>
</feature>
<dbReference type="GO" id="GO:0005886">
    <property type="term" value="C:plasma membrane"/>
    <property type="evidence" value="ECO:0007669"/>
    <property type="project" value="TreeGrafter"/>
</dbReference>
<sequence length="200" mass="20923">MVVVDGTSTGPGEWNESSISQLLRTAVWQLLVGGGVVATVVGLITLIWPRATLIVVGVLFGVYLLAYGVTQLVGAFAPHAPVSLRAVLVLSGTLSMLLGLMCFRSVTQSLLLLAFWIGFSWLLRGISLTTAAVAGPAGPARTWSLFVGVLSVLAGITVVVWPFPSIASLTVVSGIWLLVIGVAEVIHGLQVRRHIITSAA</sequence>
<dbReference type="RefSeq" id="WP_189718353.1">
    <property type="nucleotide sequence ID" value="NZ_BMSA01000057.1"/>
</dbReference>
<keyword evidence="1" id="KW-0812">Transmembrane</keyword>
<protein>
    <submittedName>
        <fullName evidence="2">Membrane protein</fullName>
    </submittedName>
</protein>
<evidence type="ECO:0000256" key="1">
    <source>
        <dbReference type="SAM" id="Phobius"/>
    </source>
</evidence>
<reference evidence="2" key="1">
    <citation type="journal article" date="2014" name="Int. J. Syst. Evol. Microbiol.">
        <title>Complete genome sequence of Corynebacterium casei LMG S-19264T (=DSM 44701T), isolated from a smear-ripened cheese.</title>
        <authorList>
            <consortium name="US DOE Joint Genome Institute (JGI-PGF)"/>
            <person name="Walter F."/>
            <person name="Albersmeier A."/>
            <person name="Kalinowski J."/>
            <person name="Ruckert C."/>
        </authorList>
    </citation>
    <scope>NUCLEOTIDE SEQUENCE</scope>
    <source>
        <strain evidence="2">JCM 4125</strain>
    </source>
</reference>
<dbReference type="Proteomes" id="UP000646776">
    <property type="component" value="Unassembled WGS sequence"/>
</dbReference>
<feature type="transmembrane region" description="Helical" evidence="1">
    <location>
        <begin position="86"/>
        <end position="107"/>
    </location>
</feature>
<evidence type="ECO:0000313" key="2">
    <source>
        <dbReference type="EMBL" id="GGT98413.1"/>
    </source>
</evidence>
<dbReference type="PANTHER" id="PTHR34989">
    <property type="entry name" value="PROTEIN HDED"/>
    <property type="match status" value="1"/>
</dbReference>
<keyword evidence="3" id="KW-1185">Reference proteome</keyword>
<dbReference type="InterPro" id="IPR052712">
    <property type="entry name" value="Acid_resist_chaperone_HdeD"/>
</dbReference>
<name>A0A918M220_9ACTN</name>
<dbReference type="InterPro" id="IPR005325">
    <property type="entry name" value="DUF308_memb"/>
</dbReference>
<keyword evidence="1" id="KW-1133">Transmembrane helix</keyword>
<feature type="transmembrane region" description="Helical" evidence="1">
    <location>
        <begin position="54"/>
        <end position="74"/>
    </location>
</feature>
<dbReference type="Pfam" id="PF03729">
    <property type="entry name" value="DUF308"/>
    <property type="match status" value="2"/>
</dbReference>
<feature type="transmembrane region" description="Helical" evidence="1">
    <location>
        <begin position="167"/>
        <end position="186"/>
    </location>
</feature>
<organism evidence="2 3">
    <name type="scientific">Streptomyces phaeofaciens</name>
    <dbReference type="NCBI Taxonomy" id="68254"/>
    <lineage>
        <taxon>Bacteria</taxon>
        <taxon>Bacillati</taxon>
        <taxon>Actinomycetota</taxon>
        <taxon>Actinomycetes</taxon>
        <taxon>Kitasatosporales</taxon>
        <taxon>Streptomycetaceae</taxon>
        <taxon>Streptomyces</taxon>
    </lineage>
</organism>
<reference evidence="2" key="2">
    <citation type="submission" date="2020-09" db="EMBL/GenBank/DDBJ databases">
        <authorList>
            <person name="Sun Q."/>
            <person name="Ohkuma M."/>
        </authorList>
    </citation>
    <scope>NUCLEOTIDE SEQUENCE</scope>
    <source>
        <strain evidence="2">JCM 4125</strain>
    </source>
</reference>
<evidence type="ECO:0000313" key="3">
    <source>
        <dbReference type="Proteomes" id="UP000646776"/>
    </source>
</evidence>
<accession>A0A918M220</accession>
<dbReference type="EMBL" id="BMSA01000057">
    <property type="protein sequence ID" value="GGT98413.1"/>
    <property type="molecule type" value="Genomic_DNA"/>
</dbReference>
<comment type="caution">
    <text evidence="2">The sequence shown here is derived from an EMBL/GenBank/DDBJ whole genome shotgun (WGS) entry which is preliminary data.</text>
</comment>
<feature type="transmembrane region" description="Helical" evidence="1">
    <location>
        <begin position="113"/>
        <end position="135"/>
    </location>
</feature>
<keyword evidence="1" id="KW-0472">Membrane</keyword>
<dbReference type="PANTHER" id="PTHR34989:SF1">
    <property type="entry name" value="PROTEIN HDED"/>
    <property type="match status" value="1"/>
</dbReference>
<feature type="transmembrane region" description="Helical" evidence="1">
    <location>
        <begin position="142"/>
        <end position="161"/>
    </location>
</feature>
<gene>
    <name evidence="2" type="ORF">GCM10010226_89630</name>
</gene>